<dbReference type="Gene3D" id="3.30.1490.120">
    <property type="entry name" value="RNA polymerase Rpb7-like, N-terminal domain"/>
    <property type="match status" value="1"/>
</dbReference>
<dbReference type="Pfam" id="PF00575">
    <property type="entry name" value="S1"/>
    <property type="match status" value="1"/>
</dbReference>
<name>A0A4P2VB79_9ARCH</name>
<sequence>MFQLVELEDVVRIPPQMLGMDLSKAAAEELSRKYSSTANPELGYIIRVIDVEVDPVGRIVHGDGAVYHKVRFRALVFYPKLQEVVEGEVVEITDFGAFVRIGPLDALLHISQVTDDYLTVDMRQGAIVGKGTGKMIKGGTRVRVRISVVSMGRGMRMDKIGVTSRQPFLGALEWIDEEIKKARQPAQAKAKQG</sequence>
<dbReference type="Proteomes" id="UP000509448">
    <property type="component" value="Chromosome"/>
</dbReference>
<keyword evidence="3 4" id="KW-0804">Transcription</keyword>
<dbReference type="GO" id="GO:0000428">
    <property type="term" value="C:DNA-directed RNA polymerase complex"/>
    <property type="evidence" value="ECO:0007669"/>
    <property type="project" value="UniProtKB-KW"/>
</dbReference>
<proteinExistence type="inferred from homology"/>
<dbReference type="AlphaFoldDB" id="A0A4P2VB79"/>
<dbReference type="SUPFAM" id="SSF50249">
    <property type="entry name" value="Nucleic acid-binding proteins"/>
    <property type="match status" value="1"/>
</dbReference>
<feature type="domain" description="S1 motif" evidence="5">
    <location>
        <begin position="82"/>
        <end position="165"/>
    </location>
</feature>
<dbReference type="PANTHER" id="PTHR12709">
    <property type="entry name" value="DNA-DIRECTED RNA POLYMERASE II, III"/>
    <property type="match status" value="1"/>
</dbReference>
<dbReference type="InterPro" id="IPR005576">
    <property type="entry name" value="Rpb7-like_N"/>
</dbReference>
<keyword evidence="7" id="KW-1185">Reference proteome</keyword>
<dbReference type="GeneID" id="55584186"/>
<keyword evidence="4 6" id="KW-0548">Nucleotidyltransferase</keyword>
<evidence type="ECO:0000256" key="4">
    <source>
        <dbReference type="HAMAP-Rule" id="MF_00865"/>
    </source>
</evidence>
<comment type="catalytic activity">
    <reaction evidence="4">
        <text>RNA(n) + a ribonucleoside 5'-triphosphate = RNA(n+1) + diphosphate</text>
        <dbReference type="Rhea" id="RHEA:21248"/>
        <dbReference type="Rhea" id="RHEA-COMP:14527"/>
        <dbReference type="Rhea" id="RHEA-COMP:17342"/>
        <dbReference type="ChEBI" id="CHEBI:33019"/>
        <dbReference type="ChEBI" id="CHEBI:61557"/>
        <dbReference type="ChEBI" id="CHEBI:140395"/>
        <dbReference type="EC" id="2.7.7.6"/>
    </reaction>
</comment>
<dbReference type="CDD" id="cd04331">
    <property type="entry name" value="RNAP_E_N"/>
    <property type="match status" value="1"/>
</dbReference>
<dbReference type="InterPro" id="IPR003029">
    <property type="entry name" value="S1_domain"/>
</dbReference>
<dbReference type="PANTHER" id="PTHR12709:SF4">
    <property type="entry name" value="DNA-DIRECTED RNA POLYMERASE II SUBUNIT RPB7"/>
    <property type="match status" value="1"/>
</dbReference>
<dbReference type="GO" id="GO:0003677">
    <property type="term" value="F:DNA binding"/>
    <property type="evidence" value="ECO:0007669"/>
    <property type="project" value="InterPro"/>
</dbReference>
<dbReference type="GO" id="GO:0006352">
    <property type="term" value="P:DNA-templated transcription initiation"/>
    <property type="evidence" value="ECO:0007669"/>
    <property type="project" value="InterPro"/>
</dbReference>
<dbReference type="NCBIfam" id="TIGR00448">
    <property type="entry name" value="rpoE"/>
    <property type="match status" value="1"/>
</dbReference>
<protein>
    <recommendedName>
        <fullName evidence="4">DNA-directed RNA polymerase subunit Rpo7</fullName>
        <ecNumber evidence="4">2.7.7.6</ecNumber>
    </recommendedName>
    <alternativeName>
        <fullName evidence="4">DNA-directed RNA polymerase subunit E</fullName>
    </alternativeName>
</protein>
<dbReference type="InterPro" id="IPR012340">
    <property type="entry name" value="NA-bd_OB-fold"/>
</dbReference>
<gene>
    <name evidence="4" type="primary">rpo7</name>
    <name evidence="4" type="synonym">rpoE</name>
    <name evidence="6" type="ORF">NAS2_0368</name>
</gene>
<evidence type="ECO:0000313" key="6">
    <source>
        <dbReference type="EMBL" id="BBE41759.1"/>
    </source>
</evidence>
<dbReference type="GO" id="GO:0005737">
    <property type="term" value="C:cytoplasm"/>
    <property type="evidence" value="ECO:0007669"/>
    <property type="project" value="UniProtKB-SubCell"/>
</dbReference>
<keyword evidence="4 6" id="KW-0808">Transferase</keyword>
<dbReference type="InterPro" id="IPR004519">
    <property type="entry name" value="RNAP_E/RPC8"/>
</dbReference>
<comment type="subcellular location">
    <subcellularLocation>
        <location evidence="4">Cytoplasm</location>
    </subcellularLocation>
</comment>
<dbReference type="NCBIfam" id="NF006333">
    <property type="entry name" value="PRK08563.1"/>
    <property type="match status" value="1"/>
</dbReference>
<evidence type="ECO:0000256" key="3">
    <source>
        <dbReference type="ARBA" id="ARBA00023163"/>
    </source>
</evidence>
<dbReference type="GO" id="GO:0003899">
    <property type="term" value="F:DNA-directed RNA polymerase activity"/>
    <property type="evidence" value="ECO:0007669"/>
    <property type="project" value="UniProtKB-UniRule"/>
</dbReference>
<reference evidence="6 7" key="1">
    <citation type="journal article" date="2019" name="ISME J.">
        <title>Isolation and characterization of a thermophilic sulfur- and iron-reducing thaumarchaeote from a terrestrial acidic hot spring.</title>
        <authorList>
            <person name="Kato S."/>
            <person name="Itoh T."/>
            <person name="Yuki M."/>
            <person name="Nagamori M."/>
            <person name="Ohnishi M."/>
            <person name="Uematsu K."/>
            <person name="Suzuki K."/>
            <person name="Takashina T."/>
            <person name="Ohkuma M."/>
        </authorList>
    </citation>
    <scope>NUCLEOTIDE SEQUENCE [LARGE SCALE GENOMIC DNA]</scope>
    <source>
        <strain evidence="6 7">NAS-02</strain>
    </source>
</reference>
<organism evidence="6 7">
    <name type="scientific">Conexivisphaera calida</name>
    <dbReference type="NCBI Taxonomy" id="1874277"/>
    <lineage>
        <taxon>Archaea</taxon>
        <taxon>Nitrososphaerota</taxon>
        <taxon>Conexivisphaeria</taxon>
        <taxon>Conexivisphaerales</taxon>
        <taxon>Conexivisphaeraceae</taxon>
        <taxon>Conexivisphaera</taxon>
    </lineage>
</organism>
<accession>A0A4P2VB79</accession>
<dbReference type="KEGG" id="ccai:NAS2_0368"/>
<comment type="subunit">
    <text evidence="4">Part of the RNA polymerase complex. Forms a stalk with Rpo4 that extends from the main structure.</text>
</comment>
<dbReference type="EC" id="2.7.7.6" evidence="4"/>
<dbReference type="InterPro" id="IPR036898">
    <property type="entry name" value="RNA_pol_Rpb7-like_N_sf"/>
</dbReference>
<comment type="function">
    <text evidence="4">DNA-dependent RNA polymerase (RNAP) catalyzes the transcription of DNA into RNA using the four ribonucleoside triphosphates as substrates.</text>
</comment>
<keyword evidence="2 4" id="KW-0240">DNA-directed RNA polymerase</keyword>
<dbReference type="SMART" id="SM00316">
    <property type="entry name" value="S1"/>
    <property type="match status" value="1"/>
</dbReference>
<dbReference type="Pfam" id="PF03876">
    <property type="entry name" value="SHS2_Rpb7-N"/>
    <property type="match status" value="1"/>
</dbReference>
<dbReference type="EMBL" id="AP018732">
    <property type="protein sequence ID" value="BBE41759.1"/>
    <property type="molecule type" value="Genomic_DNA"/>
</dbReference>
<keyword evidence="4" id="KW-0963">Cytoplasm</keyword>
<evidence type="ECO:0000256" key="1">
    <source>
        <dbReference type="ARBA" id="ARBA00009307"/>
    </source>
</evidence>
<dbReference type="Gene3D" id="2.40.50.140">
    <property type="entry name" value="Nucleic acid-binding proteins"/>
    <property type="match status" value="1"/>
</dbReference>
<dbReference type="OrthoDB" id="7927at2157"/>
<dbReference type="RefSeq" id="WP_174448066.1">
    <property type="nucleotide sequence ID" value="NZ_AP018732.1"/>
</dbReference>
<evidence type="ECO:0000256" key="2">
    <source>
        <dbReference type="ARBA" id="ARBA00022478"/>
    </source>
</evidence>
<dbReference type="HAMAP" id="MF_00865">
    <property type="entry name" value="RNApol_arch_Rpo7"/>
    <property type="match status" value="1"/>
</dbReference>
<dbReference type="PROSITE" id="PS50126">
    <property type="entry name" value="S1"/>
    <property type="match status" value="1"/>
</dbReference>
<evidence type="ECO:0000259" key="5">
    <source>
        <dbReference type="PROSITE" id="PS50126"/>
    </source>
</evidence>
<dbReference type="InterPro" id="IPR046399">
    <property type="entry name" value="RNApol_Rpo7"/>
</dbReference>
<comment type="similarity">
    <text evidence="1 4">Belongs to the eukaryotic RPB7/RPC8 RNA polymerase subunit family.</text>
</comment>
<comment type="domain">
    <text evidence="4">Forms 2 domains with an elongated structure; Rpo4 packs into the hinge region between the 2 domains.</text>
</comment>
<dbReference type="InterPro" id="IPR045113">
    <property type="entry name" value="Rpb7-like"/>
</dbReference>
<evidence type="ECO:0000313" key="7">
    <source>
        <dbReference type="Proteomes" id="UP000509448"/>
    </source>
</evidence>
<dbReference type="SUPFAM" id="SSF88798">
    <property type="entry name" value="N-terminal, heterodimerisation domain of RBP7 (RpoE)"/>
    <property type="match status" value="1"/>
</dbReference>